<sequence length="81" mass="9339">MGLSIGRQRVLDVYYGSQRVKAAYIGRVKVWSIPELPWIIGQSYDQGDLVKIGRNVFRSRIRHTASEFNKPGKSHTHWVIN</sequence>
<name>A0A8S5TLI8_9CAUD</name>
<organism evidence="1">
    <name type="scientific">Siphoviridae sp. ctGkF2</name>
    <dbReference type="NCBI Taxonomy" id="2827823"/>
    <lineage>
        <taxon>Viruses</taxon>
        <taxon>Duplodnaviria</taxon>
        <taxon>Heunggongvirae</taxon>
        <taxon>Uroviricota</taxon>
        <taxon>Caudoviricetes</taxon>
    </lineage>
</organism>
<proteinExistence type="predicted"/>
<evidence type="ECO:0000313" key="1">
    <source>
        <dbReference type="EMBL" id="DAF63984.1"/>
    </source>
</evidence>
<reference evidence="1" key="1">
    <citation type="journal article" date="2021" name="Proc. Natl. Acad. Sci. U.S.A.">
        <title>A Catalog of Tens of Thousands of Viruses from Human Metagenomes Reveals Hidden Associations with Chronic Diseases.</title>
        <authorList>
            <person name="Tisza M.J."/>
            <person name="Buck C.B."/>
        </authorList>
    </citation>
    <scope>NUCLEOTIDE SEQUENCE</scope>
    <source>
        <strain evidence="1">CtGkF2</strain>
    </source>
</reference>
<accession>A0A8S5TLI8</accession>
<protein>
    <submittedName>
        <fullName evidence="1">Uncharacterized protein</fullName>
    </submittedName>
</protein>
<dbReference type="EMBL" id="BK032847">
    <property type="protein sequence ID" value="DAF63984.1"/>
    <property type="molecule type" value="Genomic_DNA"/>
</dbReference>